<dbReference type="EMBL" id="CP064936">
    <property type="protein sequence ID" value="QQA02198.1"/>
    <property type="molecule type" value="Genomic_DNA"/>
</dbReference>
<reference evidence="2 3" key="1">
    <citation type="submission" date="2020-11" db="EMBL/GenBank/DDBJ databases">
        <title>Treponema Peruensis nv. sp., first commensal Treponema isolated from human feces.</title>
        <authorList>
            <person name="Belkhou C."/>
            <person name="Raes J."/>
        </authorList>
    </citation>
    <scope>NUCLEOTIDE SEQUENCE [LARGE SCALE GENOMIC DNA]</scope>
    <source>
        <strain evidence="2 3">RCC2812</strain>
    </source>
</reference>
<accession>A0A7T3RFK0</accession>
<keyword evidence="3" id="KW-1185">Reference proteome</keyword>
<dbReference type="InterPro" id="IPR013545">
    <property type="entry name" value="T2SS_protein-GspG_C"/>
</dbReference>
<gene>
    <name evidence="2" type="ORF">IWA51_02255</name>
</gene>
<dbReference type="Gene3D" id="3.30.700.10">
    <property type="entry name" value="Glycoprotein, Type 4 Pilin"/>
    <property type="match status" value="1"/>
</dbReference>
<dbReference type="KEGG" id="tper:IWA51_02255"/>
<dbReference type="InterPro" id="IPR045584">
    <property type="entry name" value="Pilin-like"/>
</dbReference>
<evidence type="ECO:0000313" key="3">
    <source>
        <dbReference type="Proteomes" id="UP000595224"/>
    </source>
</evidence>
<organism evidence="2 3">
    <name type="scientific">Treponema peruense</name>
    <dbReference type="NCBI Taxonomy" id="2787628"/>
    <lineage>
        <taxon>Bacteria</taxon>
        <taxon>Pseudomonadati</taxon>
        <taxon>Spirochaetota</taxon>
        <taxon>Spirochaetia</taxon>
        <taxon>Spirochaetales</taxon>
        <taxon>Treponemataceae</taxon>
        <taxon>Treponema</taxon>
    </lineage>
</organism>
<dbReference type="Pfam" id="PF08334">
    <property type="entry name" value="T2SSG"/>
    <property type="match status" value="1"/>
</dbReference>
<dbReference type="SUPFAM" id="SSF54523">
    <property type="entry name" value="Pili subunits"/>
    <property type="match status" value="1"/>
</dbReference>
<dbReference type="Proteomes" id="UP000595224">
    <property type="component" value="Chromosome"/>
</dbReference>
<evidence type="ECO:0000313" key="2">
    <source>
        <dbReference type="EMBL" id="QQA02198.1"/>
    </source>
</evidence>
<sequence>MALLFCAACIFVCIWIPYHEQLLEKKAEQQLVEFKNAFVRYSADCGSFPTSQQGIEALFSKPVLDPVPQNWKGPYAVNLSRNNPWGNRIVYRTVSEGAEKEFVVLSYSGDGSCLEL</sequence>
<evidence type="ECO:0000259" key="1">
    <source>
        <dbReference type="Pfam" id="PF08334"/>
    </source>
</evidence>
<name>A0A7T3RFK0_9SPIR</name>
<proteinExistence type="predicted"/>
<protein>
    <submittedName>
        <fullName evidence="2">Type II secretion system protein GspG</fullName>
    </submittedName>
</protein>
<feature type="domain" description="Type II secretion system protein GspG C-terminal" evidence="1">
    <location>
        <begin position="24"/>
        <end position="111"/>
    </location>
</feature>
<dbReference type="AlphaFoldDB" id="A0A7T3RFK0"/>